<name>A0A1S3IM49_LINAN</name>
<keyword evidence="5" id="KW-1185">Reference proteome</keyword>
<dbReference type="GO" id="GO:0005509">
    <property type="term" value="F:calcium ion binding"/>
    <property type="evidence" value="ECO:0007669"/>
    <property type="project" value="InterPro"/>
</dbReference>
<dbReference type="GO" id="GO:0043226">
    <property type="term" value="C:organelle"/>
    <property type="evidence" value="ECO:0007669"/>
    <property type="project" value="UniProtKB-ARBA"/>
</dbReference>
<dbReference type="RefSeq" id="XP_013399315.1">
    <property type="nucleotide sequence ID" value="XM_013543861.1"/>
</dbReference>
<dbReference type="InterPro" id="IPR018247">
    <property type="entry name" value="EF_Hand_1_Ca_BS"/>
</dbReference>
<dbReference type="InterPro" id="IPR002048">
    <property type="entry name" value="EF_hand_dom"/>
</dbReference>
<evidence type="ECO:0000313" key="5">
    <source>
        <dbReference type="Proteomes" id="UP000085678"/>
    </source>
</evidence>
<dbReference type="Proteomes" id="UP000085678">
    <property type="component" value="Unplaced"/>
</dbReference>
<evidence type="ECO:0000256" key="2">
    <source>
        <dbReference type="ARBA" id="ARBA00022837"/>
    </source>
</evidence>
<evidence type="ECO:0000256" key="3">
    <source>
        <dbReference type="SAM" id="MobiDB-lite"/>
    </source>
</evidence>
<feature type="region of interest" description="Disordered" evidence="3">
    <location>
        <begin position="1"/>
        <end position="22"/>
    </location>
</feature>
<dbReference type="CDD" id="cd00051">
    <property type="entry name" value="EFh"/>
    <property type="match status" value="2"/>
</dbReference>
<feature type="compositionally biased region" description="Basic and acidic residues" evidence="3">
    <location>
        <begin position="12"/>
        <end position="22"/>
    </location>
</feature>
<keyword evidence="1" id="KW-0677">Repeat</keyword>
<dbReference type="SMART" id="SM00054">
    <property type="entry name" value="EFh"/>
    <property type="match status" value="4"/>
</dbReference>
<feature type="domain" description="EF-hand" evidence="4">
    <location>
        <begin position="332"/>
        <end position="367"/>
    </location>
</feature>
<feature type="domain" description="EF-hand" evidence="4">
    <location>
        <begin position="53"/>
        <end position="88"/>
    </location>
</feature>
<proteinExistence type="predicted"/>
<dbReference type="STRING" id="7574.A0A1S3IM49"/>
<dbReference type="OrthoDB" id="5988051at2759"/>
<reference evidence="6" key="1">
    <citation type="submission" date="2025-08" db="UniProtKB">
        <authorList>
            <consortium name="RefSeq"/>
        </authorList>
    </citation>
    <scope>IDENTIFICATION</scope>
    <source>
        <tissue evidence="6">Gonads</tissue>
    </source>
</reference>
<dbReference type="GeneID" id="106165607"/>
<sequence length="789" mass="89660">MISNSQKGKGSKNKENGKKERKIQFVEEILMDKDDGDDKGAVKPGWYEELSDDQIRMFKEVFDLLDSDRGGSLDSRELFKLMRELDVELSEEEISSVLKELDNDGSGEIDFDEFLYHMTATDRYLDMLAEDPDRARLQKREKYSKRQSLFFSAITKFALKNSVGEITRYYAQKARQVPHVISHYTAGARVIGLTDRQLARHLKDMQAIAKDQDSPYAKPLLFVVPAGSSAKKHSPDIAKKKRDKILEDEDKDGKHFKKAKLKLTFATEQIGSKGAMRARRTAIYADNADLTAVRTMAEKGSVVCMLPEVHLLPQLSRLGAVKPGWYEELSDDQIRMFKEVFDLLDSDRGGSLDSRELFKLMRELDVELSEEEISSVLKELDNDGSGEIDFDEFLYHMTATDRYLDMLAEDPDRARLQKREKYSKRQSLFFSAITKFALKNSVGEITRYYAQKARQVPHVISHYTAGARVIGLTDRQLARHLKDMQAIAKDQDSPYAKPLLFVVPAGSSAKKHSPDIAKKKRDKILEDEDKDGKHFKKAKLKLTFATEQIGSKGAMRARRTAIYADNADLTAVRTMAEKGSVVCMLPEVHLLPQLSRLASAANGVDFPIRSSTRKRDNRRPSIPPPLTECTPSPPSSPSTDDPVHETSRSSTTPTAGCKPHREPSRTCRGWTAPPIERNQVPLPILRLSKREIKNPTIDDLPNIRKKVSVCVNKYYSALRKKQVRTAWKQWDTMKSVNIPQGHSFRQVFRAYSPHTEEECFVICPWIPGPRYTSKSPIQQDWRPLNATMN</sequence>
<dbReference type="PROSITE" id="PS50222">
    <property type="entry name" value="EF_HAND_2"/>
    <property type="match status" value="4"/>
</dbReference>
<feature type="domain" description="EF-hand" evidence="4">
    <location>
        <begin position="89"/>
        <end position="124"/>
    </location>
</feature>
<feature type="domain" description="EF-hand" evidence="4">
    <location>
        <begin position="368"/>
        <end position="403"/>
    </location>
</feature>
<dbReference type="SUPFAM" id="SSF47473">
    <property type="entry name" value="EF-hand"/>
    <property type="match status" value="1"/>
</dbReference>
<evidence type="ECO:0000256" key="1">
    <source>
        <dbReference type="ARBA" id="ARBA00022737"/>
    </source>
</evidence>
<organism evidence="5 6">
    <name type="scientific">Lingula anatina</name>
    <name type="common">Brachiopod</name>
    <name type="synonym">Lingula unguis</name>
    <dbReference type="NCBI Taxonomy" id="7574"/>
    <lineage>
        <taxon>Eukaryota</taxon>
        <taxon>Metazoa</taxon>
        <taxon>Spiralia</taxon>
        <taxon>Lophotrochozoa</taxon>
        <taxon>Brachiopoda</taxon>
        <taxon>Linguliformea</taxon>
        <taxon>Lingulata</taxon>
        <taxon>Lingulida</taxon>
        <taxon>Linguloidea</taxon>
        <taxon>Lingulidae</taxon>
        <taxon>Lingula</taxon>
    </lineage>
</organism>
<evidence type="ECO:0000313" key="6">
    <source>
        <dbReference type="RefSeq" id="XP_013399315.1"/>
    </source>
</evidence>
<dbReference type="Pfam" id="PF13499">
    <property type="entry name" value="EF-hand_7"/>
    <property type="match status" value="2"/>
</dbReference>
<feature type="region of interest" description="Disordered" evidence="3">
    <location>
        <begin position="608"/>
        <end position="674"/>
    </location>
</feature>
<dbReference type="AlphaFoldDB" id="A0A1S3IM49"/>
<feature type="compositionally biased region" description="Pro residues" evidence="3">
    <location>
        <begin position="621"/>
        <end position="636"/>
    </location>
</feature>
<dbReference type="PANTHER" id="PTHR47500:SF3">
    <property type="entry name" value="EF-HAND DOMAIN-CONTAINING PROTEIN"/>
    <property type="match status" value="1"/>
</dbReference>
<dbReference type="FunFam" id="1.10.238.10:FF:000178">
    <property type="entry name" value="Calmodulin-2 A"/>
    <property type="match status" value="2"/>
</dbReference>
<accession>A0A1S3IM49</accession>
<evidence type="ECO:0000259" key="4">
    <source>
        <dbReference type="PROSITE" id="PS50222"/>
    </source>
</evidence>
<dbReference type="InterPro" id="IPR043520">
    <property type="entry name" value="SPT21"/>
</dbReference>
<dbReference type="PROSITE" id="PS00018">
    <property type="entry name" value="EF_HAND_1"/>
    <property type="match status" value="4"/>
</dbReference>
<dbReference type="InParanoid" id="A0A1S3IM49"/>
<dbReference type="InterPro" id="IPR011992">
    <property type="entry name" value="EF-hand-dom_pair"/>
</dbReference>
<dbReference type="KEGG" id="lak:106165607"/>
<dbReference type="PANTHER" id="PTHR47500">
    <property type="entry name" value="EF-HAND CALCIUM-BINDING DOMAIN-CONTAINING PROTEIN"/>
    <property type="match status" value="1"/>
</dbReference>
<dbReference type="Gene3D" id="1.10.238.10">
    <property type="entry name" value="EF-hand"/>
    <property type="match status" value="2"/>
</dbReference>
<gene>
    <name evidence="6" type="primary">LOC106165607</name>
</gene>
<protein>
    <submittedName>
        <fullName evidence="6">Uncharacterized protein LOC106165607</fullName>
    </submittedName>
</protein>
<keyword evidence="2" id="KW-0106">Calcium</keyword>